<dbReference type="Proteomes" id="UP000264071">
    <property type="component" value="Unassembled WGS sequence"/>
</dbReference>
<organism evidence="1 2">
    <name type="scientific">Gemmatimonas aurantiaca</name>
    <dbReference type="NCBI Taxonomy" id="173480"/>
    <lineage>
        <taxon>Bacteria</taxon>
        <taxon>Pseudomonadati</taxon>
        <taxon>Gemmatimonadota</taxon>
        <taxon>Gemmatimonadia</taxon>
        <taxon>Gemmatimonadales</taxon>
        <taxon>Gemmatimonadaceae</taxon>
        <taxon>Gemmatimonas</taxon>
    </lineage>
</organism>
<comment type="caution">
    <text evidence="1">The sequence shown here is derived from an EMBL/GenBank/DDBJ whole genome shotgun (WGS) entry which is preliminary data.</text>
</comment>
<proteinExistence type="predicted"/>
<accession>A0A3D4VC86</accession>
<evidence type="ECO:0008006" key="3">
    <source>
        <dbReference type="Google" id="ProtNLM"/>
    </source>
</evidence>
<dbReference type="EMBL" id="DPIY01000010">
    <property type="protein sequence ID" value="HCT58238.1"/>
    <property type="molecule type" value="Genomic_DNA"/>
</dbReference>
<evidence type="ECO:0000313" key="1">
    <source>
        <dbReference type="EMBL" id="HCT58238.1"/>
    </source>
</evidence>
<name>A0A3D4VC86_9BACT</name>
<sequence length="134" mass="14643">MPAADTPSDEYLARARKAFDQGDFQAARRDYVIAAALERDAGRVPVVASFALSRVLFAQSNNKEAAQVLTELAREASAKGDDNTEARALADAIWLNRESHQLAQVRADAARLRDLLKGKTLSAETRRIISETTS</sequence>
<evidence type="ECO:0000313" key="2">
    <source>
        <dbReference type="Proteomes" id="UP000264071"/>
    </source>
</evidence>
<reference evidence="1 2" key="1">
    <citation type="journal article" date="2018" name="Nat. Biotechnol.">
        <title>A standardized bacterial taxonomy based on genome phylogeny substantially revises the tree of life.</title>
        <authorList>
            <person name="Parks D.H."/>
            <person name="Chuvochina M."/>
            <person name="Waite D.W."/>
            <person name="Rinke C."/>
            <person name="Skarshewski A."/>
            <person name="Chaumeil P.A."/>
            <person name="Hugenholtz P."/>
        </authorList>
    </citation>
    <scope>NUCLEOTIDE SEQUENCE [LARGE SCALE GENOMIC DNA]</scope>
    <source>
        <strain evidence="1">UBA8844</strain>
    </source>
</reference>
<dbReference type="AlphaFoldDB" id="A0A3D4VC86"/>
<protein>
    <recommendedName>
        <fullName evidence="3">Tetratricopeptide repeat protein</fullName>
    </recommendedName>
</protein>
<gene>
    <name evidence="1" type="ORF">DGD08_13620</name>
</gene>